<dbReference type="Pfam" id="PF01590">
    <property type="entry name" value="GAF"/>
    <property type="match status" value="1"/>
</dbReference>
<dbReference type="GO" id="GO:0016791">
    <property type="term" value="F:phosphatase activity"/>
    <property type="evidence" value="ECO:0007669"/>
    <property type="project" value="TreeGrafter"/>
</dbReference>
<organism evidence="4 5">
    <name type="scientific">Verrucosispora sioxanthis</name>
    <dbReference type="NCBI Taxonomy" id="2499994"/>
    <lineage>
        <taxon>Bacteria</taxon>
        <taxon>Bacillati</taxon>
        <taxon>Actinomycetota</taxon>
        <taxon>Actinomycetes</taxon>
        <taxon>Micromonosporales</taxon>
        <taxon>Micromonosporaceae</taxon>
        <taxon>Micromonospora</taxon>
    </lineage>
</organism>
<dbReference type="Proteomes" id="UP000478148">
    <property type="component" value="Unassembled WGS sequence"/>
</dbReference>
<protein>
    <submittedName>
        <fullName evidence="4">Serine/threonine-protein phosphatase</fullName>
    </submittedName>
</protein>
<dbReference type="AlphaFoldDB" id="A0A6M1KZR5"/>
<dbReference type="Gene3D" id="3.60.40.10">
    <property type="entry name" value="PPM-type phosphatase domain"/>
    <property type="match status" value="1"/>
</dbReference>
<evidence type="ECO:0000313" key="5">
    <source>
        <dbReference type="Proteomes" id="UP000478148"/>
    </source>
</evidence>
<reference evidence="4 5" key="1">
    <citation type="submission" date="2020-02" db="EMBL/GenBank/DDBJ databases">
        <title>Draft Genome Sequence of Verrucosispora sp. Strain CWR15, Isolated from Gulf of Mexico Sponge.</title>
        <authorList>
            <person name="Kennedy S.J."/>
            <person name="Cella E."/>
            <person name="Azarian T."/>
            <person name="Baker B.J."/>
            <person name="Shaw L.N."/>
        </authorList>
    </citation>
    <scope>NUCLEOTIDE SEQUENCE [LARGE SCALE GENOMIC DNA]</scope>
    <source>
        <strain evidence="4 5">CWR15</strain>
    </source>
</reference>
<feature type="domain" description="GAF" evidence="2">
    <location>
        <begin position="108"/>
        <end position="260"/>
    </location>
</feature>
<dbReference type="EMBL" id="SAIY01000004">
    <property type="protein sequence ID" value="NGM13659.1"/>
    <property type="molecule type" value="Genomic_DNA"/>
</dbReference>
<evidence type="ECO:0000256" key="1">
    <source>
        <dbReference type="ARBA" id="ARBA00022801"/>
    </source>
</evidence>
<dbReference type="PANTHER" id="PTHR43156:SF2">
    <property type="entry name" value="STAGE II SPORULATION PROTEIN E"/>
    <property type="match status" value="1"/>
</dbReference>
<dbReference type="Pfam" id="PF07228">
    <property type="entry name" value="SpoIIE"/>
    <property type="match status" value="1"/>
</dbReference>
<evidence type="ECO:0000259" key="2">
    <source>
        <dbReference type="SMART" id="SM00065"/>
    </source>
</evidence>
<dbReference type="PANTHER" id="PTHR43156">
    <property type="entry name" value="STAGE II SPORULATION PROTEIN E-RELATED"/>
    <property type="match status" value="1"/>
</dbReference>
<name>A0A6M1KZR5_9ACTN</name>
<dbReference type="SUPFAM" id="SSF55781">
    <property type="entry name" value="GAF domain-like"/>
    <property type="match status" value="1"/>
</dbReference>
<keyword evidence="1" id="KW-0378">Hydrolase</keyword>
<dbReference type="InterPro" id="IPR036457">
    <property type="entry name" value="PPM-type-like_dom_sf"/>
</dbReference>
<evidence type="ECO:0000259" key="3">
    <source>
        <dbReference type="SMART" id="SM00331"/>
    </source>
</evidence>
<dbReference type="SMART" id="SM00331">
    <property type="entry name" value="PP2C_SIG"/>
    <property type="match status" value="1"/>
</dbReference>
<proteinExistence type="predicted"/>
<comment type="caution">
    <text evidence="4">The sequence shown here is derived from an EMBL/GenBank/DDBJ whole genome shotgun (WGS) entry which is preliminary data.</text>
</comment>
<dbReference type="InterPro" id="IPR003018">
    <property type="entry name" value="GAF"/>
</dbReference>
<dbReference type="Gene3D" id="3.30.450.40">
    <property type="match status" value="1"/>
</dbReference>
<gene>
    <name evidence="4" type="ORF">ENC19_13790</name>
</gene>
<sequence>MTTDDAGLVVLVNAMAGELLPEIVVGTDLTGCPLAALAAATATGADDFDAEHLGRRLRGVRRTLGGNRSAWYVRDVTDEHARETELLAERRRTRFLADAGRQLGLALEGDQALHAVATLPVPYLADLALVVYLPPTPTEHRPHWVRQTVDHSAPASGTVGWDVVTAVPGLVEALDGEPADPRPWPAIAREGIDQLVPAELDPSALLVSPIPGAGRTAGALVLLRRSGRAGFDRRDVELVREFAARAGAALATAQLHDEQSHLARVLQHSLLPPRLPTVAGVRLAGGYRAAGDGLRIGGDFYDVLPTGDGALFAVGDVCGKGVGAAVLTGRVRQSLKTLRLVERQPQELLRLLDRALLDLPDTNRRGQFTTLLLGALRVGPEGELRLRIAGGGHPAPLVVRADGTVAALQVGGMPVGALPGARFAAADLRLGPGELLFTRTDGVADARGGPHGAEVFGERRLRRTLAAGAGLPPATLVDRVLREIDTWCAGHRHDDIAMLAIGPAD</sequence>
<feature type="domain" description="PPM-type phosphatase" evidence="3">
    <location>
        <begin position="281"/>
        <end position="503"/>
    </location>
</feature>
<dbReference type="InterPro" id="IPR052016">
    <property type="entry name" value="Bact_Sigma-Reg"/>
</dbReference>
<evidence type="ECO:0000313" key="4">
    <source>
        <dbReference type="EMBL" id="NGM13659.1"/>
    </source>
</evidence>
<dbReference type="InterPro" id="IPR029016">
    <property type="entry name" value="GAF-like_dom_sf"/>
</dbReference>
<keyword evidence="5" id="KW-1185">Reference proteome</keyword>
<accession>A0A6M1KZR5</accession>
<dbReference type="SMART" id="SM00065">
    <property type="entry name" value="GAF"/>
    <property type="match status" value="1"/>
</dbReference>
<dbReference type="InterPro" id="IPR001932">
    <property type="entry name" value="PPM-type_phosphatase-like_dom"/>
</dbReference>